<evidence type="ECO:0000313" key="6">
    <source>
        <dbReference type="EMBL" id="WAH38197.1"/>
    </source>
</evidence>
<evidence type="ECO:0000313" key="7">
    <source>
        <dbReference type="Proteomes" id="UP001164803"/>
    </source>
</evidence>
<comment type="similarity">
    <text evidence="1">Belongs to the membrane fusion protein (MFP) (TC 8.A.1) family.</text>
</comment>
<dbReference type="Pfam" id="PF25989">
    <property type="entry name" value="YknX_C"/>
    <property type="match status" value="1"/>
</dbReference>
<gene>
    <name evidence="6" type="ORF">NZD86_06850</name>
</gene>
<dbReference type="PANTHER" id="PTHR30469:SF33">
    <property type="entry name" value="SLR1207 PROTEIN"/>
    <property type="match status" value="1"/>
</dbReference>
<keyword evidence="3" id="KW-0472">Membrane</keyword>
<feature type="transmembrane region" description="Helical" evidence="3">
    <location>
        <begin position="12"/>
        <end position="34"/>
    </location>
</feature>
<evidence type="ECO:0000259" key="5">
    <source>
        <dbReference type="Pfam" id="PF25990"/>
    </source>
</evidence>
<reference evidence="6" key="1">
    <citation type="submission" date="2022-08" db="EMBL/GenBank/DDBJ databases">
        <title>Alicyclobacillus dauci DSM2870, complete genome.</title>
        <authorList>
            <person name="Wang Q."/>
            <person name="Cai R."/>
            <person name="Wang Z."/>
        </authorList>
    </citation>
    <scope>NUCLEOTIDE SEQUENCE</scope>
    <source>
        <strain evidence="6">DSM 28700</strain>
    </source>
</reference>
<keyword evidence="3" id="KW-1133">Transmembrane helix</keyword>
<keyword evidence="2" id="KW-0175">Coiled coil</keyword>
<feature type="domain" description="YknX-like beta-barrel" evidence="5">
    <location>
        <begin position="206"/>
        <end position="254"/>
    </location>
</feature>
<organism evidence="6 7">
    <name type="scientific">Alicyclobacillus dauci</name>
    <dbReference type="NCBI Taxonomy" id="1475485"/>
    <lineage>
        <taxon>Bacteria</taxon>
        <taxon>Bacillati</taxon>
        <taxon>Bacillota</taxon>
        <taxon>Bacilli</taxon>
        <taxon>Bacillales</taxon>
        <taxon>Alicyclobacillaceae</taxon>
        <taxon>Alicyclobacillus</taxon>
    </lineage>
</organism>
<dbReference type="Pfam" id="PF25990">
    <property type="entry name" value="Beta-barrel_YknX"/>
    <property type="match status" value="1"/>
</dbReference>
<accession>A0ABY6Z6G3</accession>
<dbReference type="InterPro" id="IPR058637">
    <property type="entry name" value="YknX-like_C"/>
</dbReference>
<evidence type="ECO:0000259" key="4">
    <source>
        <dbReference type="Pfam" id="PF25989"/>
    </source>
</evidence>
<dbReference type="InterPro" id="IPR006143">
    <property type="entry name" value="RND_pump_MFP"/>
</dbReference>
<dbReference type="RefSeq" id="WP_268045758.1">
    <property type="nucleotide sequence ID" value="NZ_CP104064.1"/>
</dbReference>
<evidence type="ECO:0000256" key="1">
    <source>
        <dbReference type="ARBA" id="ARBA00009477"/>
    </source>
</evidence>
<protein>
    <submittedName>
        <fullName evidence="6">Efflux RND transporter periplasmic adaptor subunit</fullName>
    </submittedName>
</protein>
<sequence length="356" mass="37613">MQRERASRRKRVGLILLISVIILLAIAAGLFVILENRNRVPRVQTTTVQLKTMQRVIFSSGPVKPTDRQLVYATSLPSPVKKLNVSVGDHVKTGQVLAELDDTAQQSALQAAQSALSEANSAYARALQGYDQAPSLLREVWLPQVTSAQSAVASAKQQVATAQAQLSATKIRATMTGTVLIASADGIDATGTQTPVIEVVGSGKKVILELSEVDATHVQEGMKVSMTSEAFPNETFHGKVSLVAPYAQITQAGTGQVEVDVTPSGNFSVPFGYQMDCKVSSATHKAVPTVPYGALVQQGTNYAVYVVKQGHVHLVSVQLGITNDTSVEVTSGLRTGEIVVDNPPGNLIDGEAVSTG</sequence>
<evidence type="ECO:0000256" key="2">
    <source>
        <dbReference type="SAM" id="Coils"/>
    </source>
</evidence>
<dbReference type="Proteomes" id="UP001164803">
    <property type="component" value="Chromosome"/>
</dbReference>
<dbReference type="Gene3D" id="2.40.50.100">
    <property type="match status" value="1"/>
</dbReference>
<feature type="domain" description="YknX-like C-terminal permuted SH3-like" evidence="4">
    <location>
        <begin position="289"/>
        <end position="354"/>
    </location>
</feature>
<dbReference type="NCBIfam" id="TIGR01730">
    <property type="entry name" value="RND_mfp"/>
    <property type="match status" value="1"/>
</dbReference>
<dbReference type="EMBL" id="CP104064">
    <property type="protein sequence ID" value="WAH38197.1"/>
    <property type="molecule type" value="Genomic_DNA"/>
</dbReference>
<feature type="coiled-coil region" evidence="2">
    <location>
        <begin position="145"/>
        <end position="172"/>
    </location>
</feature>
<proteinExistence type="inferred from homology"/>
<dbReference type="PANTHER" id="PTHR30469">
    <property type="entry name" value="MULTIDRUG RESISTANCE PROTEIN MDTA"/>
    <property type="match status" value="1"/>
</dbReference>
<keyword evidence="3" id="KW-0812">Transmembrane</keyword>
<evidence type="ECO:0000256" key="3">
    <source>
        <dbReference type="SAM" id="Phobius"/>
    </source>
</evidence>
<dbReference type="SUPFAM" id="SSF111369">
    <property type="entry name" value="HlyD-like secretion proteins"/>
    <property type="match status" value="1"/>
</dbReference>
<dbReference type="Gene3D" id="2.40.30.170">
    <property type="match status" value="1"/>
</dbReference>
<dbReference type="InterPro" id="IPR058636">
    <property type="entry name" value="Beta-barrel_YknX"/>
</dbReference>
<keyword evidence="7" id="KW-1185">Reference proteome</keyword>
<name>A0ABY6Z6G3_9BACL</name>
<dbReference type="Gene3D" id="2.40.420.20">
    <property type="match status" value="1"/>
</dbReference>